<proteinExistence type="inferred from homology"/>
<dbReference type="InterPro" id="IPR050306">
    <property type="entry name" value="PfkB_Carbo_kinase"/>
</dbReference>
<reference evidence="10" key="4">
    <citation type="submission" date="2016-11" db="EMBL/GenBank/DDBJ databases">
        <authorList>
            <person name="Jaros S."/>
            <person name="Januszkiewicz K."/>
            <person name="Wedrychowicz H."/>
        </authorList>
    </citation>
    <scope>NUCLEOTIDE SEQUENCE [LARGE SCALE GENOMIC DNA]</scope>
    <source>
        <strain evidence="10">DSM 1682</strain>
    </source>
</reference>
<dbReference type="InterPro" id="IPR011611">
    <property type="entry name" value="PfkB_dom"/>
</dbReference>
<evidence type="ECO:0000313" key="8">
    <source>
        <dbReference type="EMBL" id="SHE92519.1"/>
    </source>
</evidence>
<reference evidence="7 9" key="1">
    <citation type="journal article" date="2016" name="Genome Announc.">
        <title>Complete Genome Sequence of the Amino Acid-Fermenting Clostridium propionicum X2 (DSM 1682).</title>
        <authorList>
            <person name="Poehlein A."/>
            <person name="Schlien K."/>
            <person name="Chowdhury N.P."/>
            <person name="Gottschalk G."/>
            <person name="Buckel W."/>
            <person name="Daniel R."/>
        </authorList>
    </citation>
    <scope>NUCLEOTIDE SEQUENCE [LARGE SCALE GENOMIC DNA]</scope>
    <source>
        <strain evidence="7 9">X2</strain>
    </source>
</reference>
<evidence type="ECO:0000313" key="7">
    <source>
        <dbReference type="EMBL" id="AMJ40580.1"/>
    </source>
</evidence>
<dbReference type="InterPro" id="IPR029056">
    <property type="entry name" value="Ribokinase-like"/>
</dbReference>
<dbReference type="EMBL" id="FQUA01000010">
    <property type="protein sequence ID" value="SHE92519.1"/>
    <property type="molecule type" value="Genomic_DNA"/>
</dbReference>
<dbReference type="Pfam" id="PF00294">
    <property type="entry name" value="PfkB"/>
    <property type="match status" value="1"/>
</dbReference>
<feature type="domain" description="Carbohydrate kinase PfkB" evidence="6">
    <location>
        <begin position="37"/>
        <end position="295"/>
    </location>
</feature>
<dbReference type="PANTHER" id="PTHR43085:SF1">
    <property type="entry name" value="PSEUDOURIDINE KINASE-RELATED"/>
    <property type="match status" value="1"/>
</dbReference>
<reference evidence="9" key="2">
    <citation type="submission" date="2016-01" db="EMBL/GenBank/DDBJ databases">
        <authorList>
            <person name="Poehlein A."/>
            <person name="Schlien K."/>
            <person name="Gottschalk G."/>
            <person name="Buckel W."/>
            <person name="Daniel R."/>
        </authorList>
    </citation>
    <scope>NUCLEOTIDE SEQUENCE [LARGE SCALE GENOMIC DNA]</scope>
    <source>
        <strain evidence="9">X2</strain>
    </source>
</reference>
<dbReference type="PANTHER" id="PTHR43085">
    <property type="entry name" value="HEXOKINASE FAMILY MEMBER"/>
    <property type="match status" value="1"/>
</dbReference>
<evidence type="ECO:0000256" key="2">
    <source>
        <dbReference type="ARBA" id="ARBA00022679"/>
    </source>
</evidence>
<keyword evidence="2 7" id="KW-0808">Transferase</keyword>
<dbReference type="SUPFAM" id="SSF53613">
    <property type="entry name" value="Ribokinase-like"/>
    <property type="match status" value="1"/>
</dbReference>
<dbReference type="Proteomes" id="UP000184204">
    <property type="component" value="Unassembled WGS sequence"/>
</dbReference>
<comment type="similarity">
    <text evidence="1">Belongs to the carbohydrate kinase PfkB family.</text>
</comment>
<name>A0A0X1U6M4_ANAPI</name>
<dbReference type="Proteomes" id="UP000068026">
    <property type="component" value="Chromosome"/>
</dbReference>
<dbReference type="CDD" id="cd01166">
    <property type="entry name" value="KdgK"/>
    <property type="match status" value="1"/>
</dbReference>
<evidence type="ECO:0000313" key="9">
    <source>
        <dbReference type="Proteomes" id="UP000068026"/>
    </source>
</evidence>
<accession>A0A0X1U6M4</accession>
<dbReference type="KEGG" id="cpro:CPRO_09850"/>
<dbReference type="Gene3D" id="3.40.1190.20">
    <property type="match status" value="1"/>
</dbReference>
<reference evidence="8" key="3">
    <citation type="submission" date="2016-11" db="EMBL/GenBank/DDBJ databases">
        <authorList>
            <person name="Varghese N."/>
            <person name="Submissions S."/>
        </authorList>
    </citation>
    <scope>NUCLEOTIDE SEQUENCE</scope>
    <source>
        <strain evidence="8">DSM 1682</strain>
    </source>
</reference>
<keyword evidence="3" id="KW-0547">Nucleotide-binding</keyword>
<keyword evidence="4 8" id="KW-0418">Kinase</keyword>
<organism evidence="8 10">
    <name type="scientific">Anaerotignum propionicum DSM 1682</name>
    <dbReference type="NCBI Taxonomy" id="991789"/>
    <lineage>
        <taxon>Bacteria</taxon>
        <taxon>Bacillati</taxon>
        <taxon>Bacillota</taxon>
        <taxon>Clostridia</taxon>
        <taxon>Lachnospirales</taxon>
        <taxon>Anaerotignaceae</taxon>
        <taxon>Anaerotignum</taxon>
    </lineage>
</organism>
<dbReference type="EMBL" id="CP014223">
    <property type="protein sequence ID" value="AMJ40580.1"/>
    <property type="molecule type" value="Genomic_DNA"/>
</dbReference>
<keyword evidence="5" id="KW-0067">ATP-binding</keyword>
<gene>
    <name evidence="7" type="primary">iolC</name>
    <name evidence="7" type="ORF">CPRO_09850</name>
    <name evidence="8" type="ORF">SAMN02745151_02244</name>
</gene>
<dbReference type="EC" id="2.7.1.92" evidence="7"/>
<keyword evidence="9" id="KW-1185">Reference proteome</keyword>
<dbReference type="AlphaFoldDB" id="A0A0X1U6M4"/>
<evidence type="ECO:0000259" key="6">
    <source>
        <dbReference type="Pfam" id="PF00294"/>
    </source>
</evidence>
<dbReference type="GO" id="GO:0005524">
    <property type="term" value="F:ATP binding"/>
    <property type="evidence" value="ECO:0007669"/>
    <property type="project" value="UniProtKB-KW"/>
</dbReference>
<dbReference type="RefSeq" id="WP_066048487.1">
    <property type="nucleotide sequence ID" value="NZ_CP014223.1"/>
</dbReference>
<evidence type="ECO:0000256" key="4">
    <source>
        <dbReference type="ARBA" id="ARBA00022777"/>
    </source>
</evidence>
<protein>
    <submittedName>
        <fullName evidence="7">5-dehydro-2-deoxygluconokinase</fullName>
        <ecNumber evidence="7">2.7.1.92</ecNumber>
    </submittedName>
    <submittedName>
        <fullName evidence="8">Sugar or nucleoside kinase, ribokinase family</fullName>
    </submittedName>
</protein>
<evidence type="ECO:0000313" key="10">
    <source>
        <dbReference type="Proteomes" id="UP000184204"/>
    </source>
</evidence>
<evidence type="ECO:0000256" key="1">
    <source>
        <dbReference type="ARBA" id="ARBA00010688"/>
    </source>
</evidence>
<evidence type="ECO:0000256" key="3">
    <source>
        <dbReference type="ARBA" id="ARBA00022741"/>
    </source>
</evidence>
<dbReference type="OrthoDB" id="9813569at2"/>
<evidence type="ECO:0000256" key="5">
    <source>
        <dbReference type="ARBA" id="ARBA00022840"/>
    </source>
</evidence>
<dbReference type="GO" id="GO:0047590">
    <property type="term" value="F:5-dehydro-2-deoxygluconokinase activity"/>
    <property type="evidence" value="ECO:0007669"/>
    <property type="project" value="UniProtKB-EC"/>
</dbReference>
<sequence>MYDIITIGEILAEILAEKKNQNFFELGGTLLGPFPSGAPAIAIDQAAKMGAKTTIVAKVGKDDFGLLNKNRLESSGVDISNIIETSDNTTGNAFVTYATDGSRRFIFHFKHAACGELGPHDIDDALIKNSKILHIMGCSVTGSPSMSAAIMKAIRTAKKHNVKISFDPNIRPELLTGETSNYFNEILESCDFLLTGKSELVKLFGAYQKNLLELLKKKDRIIVIKDGSRGTDVYTRSEAFQVGTFPTIEVDPTGAGDCFDGTFLALYCNGVDIKTASKYGNAAGALAVSKKGPMEGNCRIEEIEHLISENPSVEAVDIENPFTKLL</sequence>